<dbReference type="AlphaFoldDB" id="B9T9D1"/>
<accession>B9T9D1</accession>
<sequence length="70" mass="8119">MHAAELVVTQAAAQRVSSERSIDHIAARARRRYSACARGKFARNAKNQKWRRVERSAKCERRRRESLPNV</sequence>
<feature type="compositionally biased region" description="Basic and acidic residues" evidence="1">
    <location>
        <begin position="51"/>
        <end position="70"/>
    </location>
</feature>
<dbReference type="Proteomes" id="UP000008311">
    <property type="component" value="Unassembled WGS sequence"/>
</dbReference>
<dbReference type="EMBL" id="EQ975344">
    <property type="protein sequence ID" value="EEF27531.1"/>
    <property type="molecule type" value="Genomic_DNA"/>
</dbReference>
<name>B9T9D1_RICCO</name>
<organism evidence="2 3">
    <name type="scientific">Ricinus communis</name>
    <name type="common">Castor bean</name>
    <dbReference type="NCBI Taxonomy" id="3988"/>
    <lineage>
        <taxon>Eukaryota</taxon>
        <taxon>Viridiplantae</taxon>
        <taxon>Streptophyta</taxon>
        <taxon>Embryophyta</taxon>
        <taxon>Tracheophyta</taxon>
        <taxon>Spermatophyta</taxon>
        <taxon>Magnoliopsida</taxon>
        <taxon>eudicotyledons</taxon>
        <taxon>Gunneridae</taxon>
        <taxon>Pentapetalae</taxon>
        <taxon>rosids</taxon>
        <taxon>fabids</taxon>
        <taxon>Malpighiales</taxon>
        <taxon>Euphorbiaceae</taxon>
        <taxon>Acalyphoideae</taxon>
        <taxon>Acalypheae</taxon>
        <taxon>Ricinus</taxon>
    </lineage>
</organism>
<feature type="region of interest" description="Disordered" evidence="1">
    <location>
        <begin position="44"/>
        <end position="70"/>
    </location>
</feature>
<reference evidence="3" key="1">
    <citation type="journal article" date="2010" name="Nat. Biotechnol.">
        <title>Draft genome sequence of the oilseed species Ricinus communis.</title>
        <authorList>
            <person name="Chan A.P."/>
            <person name="Crabtree J."/>
            <person name="Zhao Q."/>
            <person name="Lorenzi H."/>
            <person name="Orvis J."/>
            <person name="Puiu D."/>
            <person name="Melake-Berhan A."/>
            <person name="Jones K.M."/>
            <person name="Redman J."/>
            <person name="Chen G."/>
            <person name="Cahoon E.B."/>
            <person name="Gedil M."/>
            <person name="Stanke M."/>
            <person name="Haas B.J."/>
            <person name="Wortman J.R."/>
            <person name="Fraser-Liggett C.M."/>
            <person name="Ravel J."/>
            <person name="Rabinowicz P.D."/>
        </authorList>
    </citation>
    <scope>NUCLEOTIDE SEQUENCE [LARGE SCALE GENOMIC DNA]</scope>
    <source>
        <strain evidence="3">cv. Hale</strain>
    </source>
</reference>
<evidence type="ECO:0000313" key="2">
    <source>
        <dbReference type="EMBL" id="EEF27531.1"/>
    </source>
</evidence>
<keyword evidence="3" id="KW-1185">Reference proteome</keyword>
<dbReference type="InParanoid" id="B9T9D1"/>
<evidence type="ECO:0000256" key="1">
    <source>
        <dbReference type="SAM" id="MobiDB-lite"/>
    </source>
</evidence>
<proteinExistence type="predicted"/>
<protein>
    <submittedName>
        <fullName evidence="2">Uncharacterized protein</fullName>
    </submittedName>
</protein>
<evidence type="ECO:0000313" key="3">
    <source>
        <dbReference type="Proteomes" id="UP000008311"/>
    </source>
</evidence>
<gene>
    <name evidence="2" type="ORF">RCOM_0253670</name>
</gene>